<dbReference type="AlphaFoldDB" id="A0A4R1XQT5"/>
<evidence type="ECO:0000256" key="3">
    <source>
        <dbReference type="PIRSR" id="PIRSR607837-1"/>
    </source>
</evidence>
<evidence type="ECO:0000256" key="2">
    <source>
        <dbReference type="ARBA" id="ARBA00022723"/>
    </source>
</evidence>
<accession>A0A4R1XQT5</accession>
<dbReference type="Gene3D" id="1.20.120.450">
    <property type="entry name" value="dinb family like domain"/>
    <property type="match status" value="1"/>
</dbReference>
<dbReference type="InterPro" id="IPR034660">
    <property type="entry name" value="DinB/YfiT-like"/>
</dbReference>
<evidence type="ECO:0000256" key="1">
    <source>
        <dbReference type="ARBA" id="ARBA00008635"/>
    </source>
</evidence>
<dbReference type="PANTHER" id="PTHR37302:SF1">
    <property type="entry name" value="PROTEIN DINB"/>
    <property type="match status" value="1"/>
</dbReference>
<keyword evidence="5" id="KW-1185">Reference proteome</keyword>
<dbReference type="OrthoDB" id="9807509at2"/>
<gene>
    <name evidence="4" type="ORF">EC844_11267</name>
</gene>
<feature type="binding site" evidence="3">
    <location>
        <position position="138"/>
    </location>
    <ligand>
        <name>a divalent metal cation</name>
        <dbReference type="ChEBI" id="CHEBI:60240"/>
    </ligand>
</feature>
<feature type="binding site" evidence="3">
    <location>
        <position position="49"/>
    </location>
    <ligand>
        <name>a divalent metal cation</name>
        <dbReference type="ChEBI" id="CHEBI:60240"/>
    </ligand>
</feature>
<dbReference type="GO" id="GO:0046872">
    <property type="term" value="F:metal ion binding"/>
    <property type="evidence" value="ECO:0007669"/>
    <property type="project" value="UniProtKB-KW"/>
</dbReference>
<reference evidence="4 5" key="1">
    <citation type="submission" date="2019-03" db="EMBL/GenBank/DDBJ databases">
        <title>Genomic analyses of the natural microbiome of Caenorhabditis elegans.</title>
        <authorList>
            <person name="Samuel B."/>
        </authorList>
    </citation>
    <scope>NUCLEOTIDE SEQUENCE [LARGE SCALE GENOMIC DNA]</scope>
    <source>
        <strain evidence="4 5">JUb89</strain>
    </source>
</reference>
<keyword evidence="2 3" id="KW-0479">Metal-binding</keyword>
<name>A0A4R1XQT5_ACICA</name>
<dbReference type="SUPFAM" id="SSF109854">
    <property type="entry name" value="DinB/YfiT-like putative metalloenzymes"/>
    <property type="match status" value="1"/>
</dbReference>
<evidence type="ECO:0000313" key="4">
    <source>
        <dbReference type="EMBL" id="TCM66624.1"/>
    </source>
</evidence>
<organism evidence="4 5">
    <name type="scientific">Acinetobacter calcoaceticus</name>
    <dbReference type="NCBI Taxonomy" id="471"/>
    <lineage>
        <taxon>Bacteria</taxon>
        <taxon>Pseudomonadati</taxon>
        <taxon>Pseudomonadota</taxon>
        <taxon>Gammaproteobacteria</taxon>
        <taxon>Moraxellales</taxon>
        <taxon>Moraxellaceae</taxon>
        <taxon>Acinetobacter</taxon>
        <taxon>Acinetobacter calcoaceticus/baumannii complex</taxon>
    </lineage>
</organism>
<dbReference type="PANTHER" id="PTHR37302">
    <property type="entry name" value="SLR1116 PROTEIN"/>
    <property type="match status" value="1"/>
</dbReference>
<evidence type="ECO:0000313" key="5">
    <source>
        <dbReference type="Proteomes" id="UP000294963"/>
    </source>
</evidence>
<dbReference type="Proteomes" id="UP000294963">
    <property type="component" value="Unassembled WGS sequence"/>
</dbReference>
<dbReference type="InterPro" id="IPR007837">
    <property type="entry name" value="DinB"/>
</dbReference>
<dbReference type="Pfam" id="PF05163">
    <property type="entry name" value="DinB"/>
    <property type="match status" value="1"/>
</dbReference>
<comment type="caution">
    <text evidence="4">The sequence shown here is derived from an EMBL/GenBank/DDBJ whole genome shotgun (WGS) entry which is preliminary data.</text>
</comment>
<feature type="binding site" evidence="3">
    <location>
        <position position="134"/>
    </location>
    <ligand>
        <name>a divalent metal cation</name>
        <dbReference type="ChEBI" id="CHEBI:60240"/>
    </ligand>
</feature>
<dbReference type="EMBL" id="SLVJ01000012">
    <property type="protein sequence ID" value="TCM66624.1"/>
    <property type="molecule type" value="Genomic_DNA"/>
</dbReference>
<comment type="similarity">
    <text evidence="1">Belongs to the DinB family.</text>
</comment>
<sequence length="166" mass="18781">MAKNNLLLMAKYNIWATEKLLLALQDLDEAQIRADCGLYFGSIFATLNHMLLAEHYLWYPRCAEGKSQAYRLDHIIETDLSRLYQSFAQNAQRWPELIQATPVEQLDGKLNYTSTQGQALSLPYAAILQHVFNHATHHRGQITAAITAMGGVCPELDLVYMLLEDA</sequence>
<protein>
    <submittedName>
        <fullName evidence="4">Putative damage-inducible protein DinB</fullName>
    </submittedName>
</protein>
<proteinExistence type="inferred from homology"/>